<feature type="region of interest" description="Disordered" evidence="1">
    <location>
        <begin position="1"/>
        <end position="20"/>
    </location>
</feature>
<evidence type="ECO:0000313" key="2">
    <source>
        <dbReference type="EMBL" id="KAK1441324.1"/>
    </source>
</evidence>
<sequence>MVTEDVVSKPASARKVKFQEETEPQLEGIARKVVNIDGTRYLPRRGKFAAVSSDCGAQTLGKRKNEFRVWSQELLFGMVTEDVVSKPASARKVKFQEETEPQLEGIARKVVNIDGTRYLPRRGRFSVVD</sequence>
<evidence type="ECO:0000256" key="1">
    <source>
        <dbReference type="SAM" id="MobiDB-lite"/>
    </source>
</evidence>
<keyword evidence="3" id="KW-1185">Reference proteome</keyword>
<protein>
    <submittedName>
        <fullName evidence="2">Uncharacterized protein</fullName>
    </submittedName>
</protein>
<proteinExistence type="predicted"/>
<evidence type="ECO:0000313" key="3">
    <source>
        <dbReference type="Proteomes" id="UP001229421"/>
    </source>
</evidence>
<dbReference type="AlphaFoldDB" id="A0AAD8LIC5"/>
<gene>
    <name evidence="2" type="ORF">QVD17_07171</name>
</gene>
<name>A0AAD8LIC5_TARER</name>
<reference evidence="2" key="1">
    <citation type="journal article" date="2023" name="bioRxiv">
        <title>Improved chromosome-level genome assembly for marigold (Tagetes erecta).</title>
        <authorList>
            <person name="Jiang F."/>
            <person name="Yuan L."/>
            <person name="Wang S."/>
            <person name="Wang H."/>
            <person name="Xu D."/>
            <person name="Wang A."/>
            <person name="Fan W."/>
        </authorList>
    </citation>
    <scope>NUCLEOTIDE SEQUENCE</scope>
    <source>
        <strain evidence="2">WSJ</strain>
        <tissue evidence="2">Leaf</tissue>
    </source>
</reference>
<dbReference type="EMBL" id="JAUHHV010000001">
    <property type="protein sequence ID" value="KAK1441324.1"/>
    <property type="molecule type" value="Genomic_DNA"/>
</dbReference>
<organism evidence="2 3">
    <name type="scientific">Tagetes erecta</name>
    <name type="common">African marigold</name>
    <dbReference type="NCBI Taxonomy" id="13708"/>
    <lineage>
        <taxon>Eukaryota</taxon>
        <taxon>Viridiplantae</taxon>
        <taxon>Streptophyta</taxon>
        <taxon>Embryophyta</taxon>
        <taxon>Tracheophyta</taxon>
        <taxon>Spermatophyta</taxon>
        <taxon>Magnoliopsida</taxon>
        <taxon>eudicotyledons</taxon>
        <taxon>Gunneridae</taxon>
        <taxon>Pentapetalae</taxon>
        <taxon>asterids</taxon>
        <taxon>campanulids</taxon>
        <taxon>Asterales</taxon>
        <taxon>Asteraceae</taxon>
        <taxon>Asteroideae</taxon>
        <taxon>Heliantheae alliance</taxon>
        <taxon>Tageteae</taxon>
        <taxon>Tagetes</taxon>
    </lineage>
</organism>
<dbReference type="Proteomes" id="UP001229421">
    <property type="component" value="Unassembled WGS sequence"/>
</dbReference>
<comment type="caution">
    <text evidence="2">The sequence shown here is derived from an EMBL/GenBank/DDBJ whole genome shotgun (WGS) entry which is preliminary data.</text>
</comment>
<accession>A0AAD8LIC5</accession>